<name>A0ACC0YC38_9ROSI</name>
<comment type="caution">
    <text evidence="1">The sequence shown here is derived from an EMBL/GenBank/DDBJ whole genome shotgun (WGS) entry which is preliminary data.</text>
</comment>
<dbReference type="EMBL" id="CM047742">
    <property type="protein sequence ID" value="KAJ0034670.1"/>
    <property type="molecule type" value="Genomic_DNA"/>
</dbReference>
<protein>
    <submittedName>
        <fullName evidence="1">Uncharacterized protein</fullName>
    </submittedName>
</protein>
<gene>
    <name evidence="1" type="ORF">Pint_24370</name>
</gene>
<proteinExistence type="predicted"/>
<evidence type="ECO:0000313" key="2">
    <source>
        <dbReference type="Proteomes" id="UP001163603"/>
    </source>
</evidence>
<evidence type="ECO:0000313" key="1">
    <source>
        <dbReference type="EMBL" id="KAJ0034670.1"/>
    </source>
</evidence>
<dbReference type="Proteomes" id="UP001163603">
    <property type="component" value="Chromosome 7"/>
</dbReference>
<keyword evidence="2" id="KW-1185">Reference proteome</keyword>
<reference evidence="2" key="1">
    <citation type="journal article" date="2023" name="G3 (Bethesda)">
        <title>Genome assembly and association tests identify interacting loci associated with vigor, precocity, and sex in interspecific pistachio rootstocks.</title>
        <authorList>
            <person name="Palmer W."/>
            <person name="Jacygrad E."/>
            <person name="Sagayaradj S."/>
            <person name="Cavanaugh K."/>
            <person name="Han R."/>
            <person name="Bertier L."/>
            <person name="Beede B."/>
            <person name="Kafkas S."/>
            <person name="Golino D."/>
            <person name="Preece J."/>
            <person name="Michelmore R."/>
        </authorList>
    </citation>
    <scope>NUCLEOTIDE SEQUENCE [LARGE SCALE GENOMIC DNA]</scope>
</reference>
<organism evidence="1 2">
    <name type="scientific">Pistacia integerrima</name>
    <dbReference type="NCBI Taxonomy" id="434235"/>
    <lineage>
        <taxon>Eukaryota</taxon>
        <taxon>Viridiplantae</taxon>
        <taxon>Streptophyta</taxon>
        <taxon>Embryophyta</taxon>
        <taxon>Tracheophyta</taxon>
        <taxon>Spermatophyta</taxon>
        <taxon>Magnoliopsida</taxon>
        <taxon>eudicotyledons</taxon>
        <taxon>Gunneridae</taxon>
        <taxon>Pentapetalae</taxon>
        <taxon>rosids</taxon>
        <taxon>malvids</taxon>
        <taxon>Sapindales</taxon>
        <taxon>Anacardiaceae</taxon>
        <taxon>Pistacia</taxon>
    </lineage>
</organism>
<sequence length="126" mass="14373">MEVSSKTATVTDTTTRFELPSKTLNHIHFPQNEFSVDLIFADRFGKLYTFSCCKRRTGRYPKPALRGGWLHFVRSKAIGVGDRVTFRKLDGGELGIEVKKKTEIKLFGKRVCEWVDDEDARLFGVA</sequence>
<accession>A0ACC0YC38</accession>